<organism evidence="1 2">
    <name type="scientific">Romanomermis culicivorax</name>
    <name type="common">Nematode worm</name>
    <dbReference type="NCBI Taxonomy" id="13658"/>
    <lineage>
        <taxon>Eukaryota</taxon>
        <taxon>Metazoa</taxon>
        <taxon>Ecdysozoa</taxon>
        <taxon>Nematoda</taxon>
        <taxon>Enoplea</taxon>
        <taxon>Dorylaimia</taxon>
        <taxon>Mermithida</taxon>
        <taxon>Mermithoidea</taxon>
        <taxon>Mermithidae</taxon>
        <taxon>Romanomermis</taxon>
    </lineage>
</organism>
<keyword evidence="1" id="KW-1185">Reference proteome</keyword>
<name>A0A915JHN0_ROMCU</name>
<accession>A0A915JHN0</accession>
<evidence type="ECO:0000313" key="1">
    <source>
        <dbReference type="Proteomes" id="UP000887565"/>
    </source>
</evidence>
<reference evidence="2" key="1">
    <citation type="submission" date="2022-11" db="UniProtKB">
        <authorList>
            <consortium name="WormBaseParasite"/>
        </authorList>
    </citation>
    <scope>IDENTIFICATION</scope>
</reference>
<dbReference type="Proteomes" id="UP000887565">
    <property type="component" value="Unplaced"/>
</dbReference>
<dbReference type="AlphaFoldDB" id="A0A915JHN0"/>
<sequence length="132" mass="15174">LHGRVFGPHDRRLCSKVFQDEDNEVLTKVNRQLFGRRPTFTKLNGDYNFSSEISSEKSNRILGPSSVKKDDNLQKGWINSFSLSLALSSFAKLVNDYRSDQDKLLSGVGCDRLTTWFDFALEENCIPWEHNE</sequence>
<protein>
    <submittedName>
        <fullName evidence="2">Uncharacterized protein</fullName>
    </submittedName>
</protein>
<dbReference type="WBParaSite" id="nRc.2.0.1.t25611-RA">
    <property type="protein sequence ID" value="nRc.2.0.1.t25611-RA"/>
    <property type="gene ID" value="nRc.2.0.1.g25611"/>
</dbReference>
<evidence type="ECO:0000313" key="2">
    <source>
        <dbReference type="WBParaSite" id="nRc.2.0.1.t25611-RA"/>
    </source>
</evidence>
<proteinExistence type="predicted"/>